<keyword evidence="6 9" id="KW-0521">NADP</keyword>
<comment type="similarity">
    <text evidence="10">Belongs to the dus family.</text>
</comment>
<feature type="site" description="Interacts with tRNA; defines subfamily-specific binding signature" evidence="9">
    <location>
        <position position="305"/>
    </location>
</feature>
<comment type="catalytic activity">
    <reaction evidence="9">
        <text>5,6-dihydrouridine(16) in tRNA + NADP(+) = uridine(16) in tRNA + NADPH + H(+)</text>
        <dbReference type="Rhea" id="RHEA:53376"/>
        <dbReference type="Rhea" id="RHEA-COMP:13543"/>
        <dbReference type="Rhea" id="RHEA-COMP:13544"/>
        <dbReference type="ChEBI" id="CHEBI:15378"/>
        <dbReference type="ChEBI" id="CHEBI:57783"/>
        <dbReference type="ChEBI" id="CHEBI:58349"/>
        <dbReference type="ChEBI" id="CHEBI:65315"/>
        <dbReference type="ChEBI" id="CHEBI:74443"/>
    </reaction>
</comment>
<dbReference type="PIRSF" id="PIRSF006621">
    <property type="entry name" value="Dus"/>
    <property type="match status" value="1"/>
</dbReference>
<proteinExistence type="inferred from homology"/>
<comment type="function">
    <text evidence="9">Catalyzes the synthesis of 5,6-dihydrouridine (D), a modified base found in the D-loop of most tRNAs, via the reduction of the C5-C6 double bond in target uridines. Specifically modifies U16 in tRNAs.</text>
</comment>
<dbReference type="PANTHER" id="PTHR11082">
    <property type="entry name" value="TRNA-DIHYDROURIDINE SYNTHASE"/>
    <property type="match status" value="1"/>
</dbReference>
<keyword evidence="3 9" id="KW-0285">Flavoprotein</keyword>
<keyword evidence="2 9" id="KW-0820">tRNA-binding</keyword>
<feature type="site" description="Interacts with tRNA; defines subfamily-specific binding signature" evidence="9">
    <location>
        <position position="284"/>
    </location>
</feature>
<dbReference type="RefSeq" id="WP_166915841.1">
    <property type="nucleotide sequence ID" value="NZ_CP050253.1"/>
</dbReference>
<accession>A0A6G9IBZ3</accession>
<dbReference type="InterPro" id="IPR032886">
    <property type="entry name" value="DusC"/>
</dbReference>
<feature type="site" description="Interacts with tRNA" evidence="9">
    <location>
        <position position="184"/>
    </location>
</feature>
<dbReference type="InParanoid" id="A0A6G9IBZ3"/>
<dbReference type="GO" id="GO:0050660">
    <property type="term" value="F:flavin adenine dinucleotide binding"/>
    <property type="evidence" value="ECO:0007669"/>
    <property type="project" value="InterPro"/>
</dbReference>
<evidence type="ECO:0000256" key="11">
    <source>
        <dbReference type="PIRSR" id="PIRSR006621-1"/>
    </source>
</evidence>
<dbReference type="CDD" id="cd02801">
    <property type="entry name" value="DUS_like_FMN"/>
    <property type="match status" value="1"/>
</dbReference>
<dbReference type="HAMAP" id="MF_02043">
    <property type="entry name" value="DusC_subfam"/>
    <property type="match status" value="1"/>
</dbReference>
<feature type="active site" description="Proton donor" evidence="9 11">
    <location>
        <position position="106"/>
    </location>
</feature>
<evidence type="ECO:0000256" key="4">
    <source>
        <dbReference type="ARBA" id="ARBA00022643"/>
    </source>
</evidence>
<evidence type="ECO:0000256" key="5">
    <source>
        <dbReference type="ARBA" id="ARBA00022694"/>
    </source>
</evidence>
<dbReference type="EMBL" id="CP050253">
    <property type="protein sequence ID" value="QIQ21234.1"/>
    <property type="molecule type" value="Genomic_DNA"/>
</dbReference>
<protein>
    <recommendedName>
        <fullName evidence="9">tRNA-dihydrouridine(16) synthase</fullName>
        <ecNumber evidence="9">1.3.1.-</ecNumber>
    </recommendedName>
    <alternativeName>
        <fullName evidence="9">U16-specific dihydrouridine synthase</fullName>
        <shortName evidence="9">U16-specific Dus</shortName>
    </alternativeName>
    <alternativeName>
        <fullName evidence="9">tRNA-dihydrouridine synthase C</fullName>
    </alternativeName>
</protein>
<dbReference type="PROSITE" id="PS01136">
    <property type="entry name" value="UPF0034"/>
    <property type="match status" value="1"/>
</dbReference>
<dbReference type="Proteomes" id="UP000501168">
    <property type="component" value="Chromosome"/>
</dbReference>
<dbReference type="Gene3D" id="3.20.20.70">
    <property type="entry name" value="Aldolase class I"/>
    <property type="match status" value="1"/>
</dbReference>
<evidence type="ECO:0000256" key="8">
    <source>
        <dbReference type="ARBA" id="ARBA00023002"/>
    </source>
</evidence>
<comment type="catalytic activity">
    <reaction evidence="9">
        <text>5,6-dihydrouridine(16) in tRNA + NAD(+) = uridine(16) in tRNA + NADH + H(+)</text>
        <dbReference type="Rhea" id="RHEA:53380"/>
        <dbReference type="Rhea" id="RHEA-COMP:13543"/>
        <dbReference type="Rhea" id="RHEA-COMP:13544"/>
        <dbReference type="ChEBI" id="CHEBI:15378"/>
        <dbReference type="ChEBI" id="CHEBI:57540"/>
        <dbReference type="ChEBI" id="CHEBI:57945"/>
        <dbReference type="ChEBI" id="CHEBI:65315"/>
        <dbReference type="ChEBI" id="CHEBI:74443"/>
    </reaction>
</comment>
<evidence type="ECO:0000256" key="2">
    <source>
        <dbReference type="ARBA" id="ARBA00022555"/>
    </source>
</evidence>
<dbReference type="PANTHER" id="PTHR11082:SF26">
    <property type="entry name" value="TRNA-DIHYDROURIDINE(16) SYNTHASE"/>
    <property type="match status" value="1"/>
</dbReference>
<evidence type="ECO:0000313" key="14">
    <source>
        <dbReference type="EMBL" id="QIQ21234.1"/>
    </source>
</evidence>
<feature type="domain" description="DUS-like FMN-binding" evidence="13">
    <location>
        <begin position="8"/>
        <end position="313"/>
    </location>
</feature>
<gene>
    <name evidence="9 14" type="primary">dusC</name>
    <name evidence="14" type="ORF">IPMB12_05780</name>
</gene>
<dbReference type="FunCoup" id="A0A6G9IBZ3">
    <property type="interactions" value="123"/>
</dbReference>
<dbReference type="GO" id="GO:0000049">
    <property type="term" value="F:tRNA binding"/>
    <property type="evidence" value="ECO:0007669"/>
    <property type="project" value="UniProtKB-UniRule"/>
</dbReference>
<dbReference type="GO" id="GO:0010181">
    <property type="term" value="F:FMN binding"/>
    <property type="evidence" value="ECO:0007669"/>
    <property type="project" value="UniProtKB-UniRule"/>
</dbReference>
<evidence type="ECO:0000256" key="1">
    <source>
        <dbReference type="ARBA" id="ARBA00001917"/>
    </source>
</evidence>
<dbReference type="Pfam" id="PF01207">
    <property type="entry name" value="Dus"/>
    <property type="match status" value="1"/>
</dbReference>
<dbReference type="InterPro" id="IPR035587">
    <property type="entry name" value="DUS-like_FMN-bd"/>
</dbReference>
<sequence length="323" mass="36455">MQQVNRIILAPMEGVLDGAVRELLTQVNQYDYCVTEFVRVTDQLLPKKTYYRLCPELQHQDSFQGKTLSGTPIRVQLLGQSPEHLAANAVRAIELGSFGIDLNAGCPAKTVVGSQGGAYLLKTPELIYQITRAVRQAVAKEFPVSVKVRLGWDDKSLCYEIADAVEQGGATEITIHGRTKEDGYRADRIDWQTIGKIQQTLSIPVIANGEIFSVQAAQQCMQETHCQDIMIGRGALNLPNIANIIRLNEERLAWDKVLTILYRYAQTTQEHLENKPFYHSSRIKQWLTYLKVEYPQAVTLLQEIRTLKAQQEMIDALAKRVEL</sequence>
<keyword evidence="5 9" id="KW-0819">tRNA processing</keyword>
<dbReference type="Gene3D" id="1.20.225.30">
    <property type="entry name" value="Dihydrouridine synthase, C-terminal recognition domain"/>
    <property type="match status" value="1"/>
</dbReference>
<dbReference type="EC" id="1.3.1.-" evidence="9"/>
<evidence type="ECO:0000256" key="12">
    <source>
        <dbReference type="PIRSR" id="PIRSR006621-2"/>
    </source>
</evidence>
<feature type="binding site" evidence="9 12">
    <location>
        <position position="147"/>
    </location>
    <ligand>
        <name>FMN</name>
        <dbReference type="ChEBI" id="CHEBI:58210"/>
    </ligand>
</feature>
<feature type="site" description="Interacts with tRNA; defines subfamily-specific binding signature" evidence="9">
    <location>
        <position position="39"/>
    </location>
</feature>
<dbReference type="SUPFAM" id="SSF51395">
    <property type="entry name" value="FMN-linked oxidoreductases"/>
    <property type="match status" value="1"/>
</dbReference>
<dbReference type="NCBIfam" id="NF007838">
    <property type="entry name" value="PRK10550.1"/>
    <property type="match status" value="1"/>
</dbReference>
<feature type="binding site" evidence="9 12">
    <location>
        <position position="76"/>
    </location>
    <ligand>
        <name>FMN</name>
        <dbReference type="ChEBI" id="CHEBI:58210"/>
    </ligand>
</feature>
<organism evidence="14 15">
    <name type="scientific">Zophobihabitans entericus</name>
    <dbReference type="NCBI Taxonomy" id="1635327"/>
    <lineage>
        <taxon>Bacteria</taxon>
        <taxon>Pseudomonadati</taxon>
        <taxon>Pseudomonadota</taxon>
        <taxon>Gammaproteobacteria</taxon>
        <taxon>Orbales</taxon>
        <taxon>Orbaceae</taxon>
        <taxon>Zophobihabitans</taxon>
    </lineage>
</organism>
<keyword evidence="7 9" id="KW-0694">RNA-binding</keyword>
<dbReference type="InterPro" id="IPR013785">
    <property type="entry name" value="Aldolase_TIM"/>
</dbReference>
<evidence type="ECO:0000313" key="15">
    <source>
        <dbReference type="Proteomes" id="UP000501168"/>
    </source>
</evidence>
<feature type="binding site" evidence="9">
    <location>
        <begin position="208"/>
        <end position="210"/>
    </location>
    <ligand>
        <name>FMN</name>
        <dbReference type="ChEBI" id="CHEBI:58210"/>
    </ligand>
</feature>
<reference evidence="14 15" key="1">
    <citation type="submission" date="2020-03" db="EMBL/GenBank/DDBJ databases">
        <title>Complete genome sequence of Orbus sp. IPMB12 (BCRC 80908).</title>
        <authorList>
            <person name="Lo W.-S."/>
            <person name="Chang T.-H."/>
            <person name="Kuo C.-H."/>
        </authorList>
    </citation>
    <scope>NUCLEOTIDE SEQUENCE [LARGE SCALE GENOMIC DNA]</scope>
    <source>
        <strain evidence="14 15">IPMB12</strain>
    </source>
</reference>
<keyword evidence="12" id="KW-0547">Nucleotide-binding</keyword>
<evidence type="ECO:0000259" key="13">
    <source>
        <dbReference type="Pfam" id="PF01207"/>
    </source>
</evidence>
<comment type="similarity">
    <text evidence="9">Belongs to the Dus family. DusC subfamily.</text>
</comment>
<keyword evidence="15" id="KW-1185">Reference proteome</keyword>
<evidence type="ECO:0000256" key="6">
    <source>
        <dbReference type="ARBA" id="ARBA00022857"/>
    </source>
</evidence>
<name>A0A6G9IBZ3_9GAMM</name>
<keyword evidence="8 9" id="KW-0560">Oxidoreductase</keyword>
<dbReference type="GO" id="GO:0017150">
    <property type="term" value="F:tRNA dihydrouridine synthase activity"/>
    <property type="evidence" value="ECO:0007669"/>
    <property type="project" value="UniProtKB-UniRule"/>
</dbReference>
<feature type="site" description="Interacts with tRNA" evidence="9">
    <location>
        <position position="289"/>
    </location>
</feature>
<evidence type="ECO:0000256" key="7">
    <source>
        <dbReference type="ARBA" id="ARBA00022884"/>
    </source>
</evidence>
<dbReference type="InterPro" id="IPR018517">
    <property type="entry name" value="tRNA_hU_synthase_CS"/>
</dbReference>
<keyword evidence="4 9" id="KW-0288">FMN</keyword>
<dbReference type="AlphaFoldDB" id="A0A6G9IBZ3"/>
<dbReference type="InterPro" id="IPR001269">
    <property type="entry name" value="DUS_fam"/>
</dbReference>
<feature type="binding site" evidence="9 12">
    <location>
        <begin position="232"/>
        <end position="233"/>
    </location>
    <ligand>
        <name>FMN</name>
        <dbReference type="ChEBI" id="CHEBI:58210"/>
    </ligand>
</feature>
<dbReference type="InterPro" id="IPR042270">
    <property type="entry name" value="DusC_C"/>
</dbReference>
<feature type="site" description="Interacts with tRNA; defines subfamily-specific binding signature" evidence="9">
    <location>
        <position position="282"/>
    </location>
</feature>
<feature type="site" description="Interacts with tRNA" evidence="9">
    <location>
        <position position="103"/>
    </location>
</feature>
<evidence type="ECO:0000256" key="9">
    <source>
        <dbReference type="HAMAP-Rule" id="MF_02043"/>
    </source>
</evidence>
<comment type="cofactor">
    <cofactor evidence="1 9 10 12">
        <name>FMN</name>
        <dbReference type="ChEBI" id="CHEBI:58210"/>
    </cofactor>
</comment>
<evidence type="ECO:0000256" key="3">
    <source>
        <dbReference type="ARBA" id="ARBA00022630"/>
    </source>
</evidence>
<feature type="binding site" evidence="12">
    <location>
        <position position="176"/>
    </location>
    <ligand>
        <name>FMN</name>
        <dbReference type="ChEBI" id="CHEBI:58210"/>
    </ligand>
</feature>
<evidence type="ECO:0000256" key="10">
    <source>
        <dbReference type="PIRNR" id="PIRNR006621"/>
    </source>
</evidence>
<dbReference type="KEGG" id="orb:IPMB12_05780"/>